<evidence type="ECO:0000313" key="6">
    <source>
        <dbReference type="EMBL" id="QZN98061.1"/>
    </source>
</evidence>
<dbReference type="Proteomes" id="UP000825886">
    <property type="component" value="Chromosome"/>
</dbReference>
<dbReference type="CDD" id="cd02511">
    <property type="entry name" value="Beta4Glucosyltransferase"/>
    <property type="match status" value="1"/>
</dbReference>
<accession>A0ABX9AVN9</accession>
<dbReference type="Gene3D" id="1.25.40.10">
    <property type="entry name" value="Tetratricopeptide repeat domain"/>
    <property type="match status" value="1"/>
</dbReference>
<protein>
    <submittedName>
        <fullName evidence="6">Glycosyltransferase</fullName>
        <ecNumber evidence="6">2.4.-.-</ecNumber>
    </submittedName>
</protein>
<dbReference type="SMART" id="SM00028">
    <property type="entry name" value="TPR"/>
    <property type="match status" value="3"/>
</dbReference>
<dbReference type="PANTHER" id="PTHR43630">
    <property type="entry name" value="POLY-BETA-1,6-N-ACETYL-D-GLUCOSAMINE SYNTHASE"/>
    <property type="match status" value="1"/>
</dbReference>
<keyword evidence="2 4" id="KW-0802">TPR repeat</keyword>
<dbReference type="EC" id="2.4.-.-" evidence="6"/>
<keyword evidence="6" id="KW-0808">Transferase</keyword>
<dbReference type="Pfam" id="PF00535">
    <property type="entry name" value="Glycos_transf_2"/>
    <property type="match status" value="1"/>
</dbReference>
<evidence type="ECO:0000259" key="5">
    <source>
        <dbReference type="Pfam" id="PF00535"/>
    </source>
</evidence>
<organism evidence="6 7">
    <name type="scientific">Symbiopectobacterium purcellii</name>
    <dbReference type="NCBI Taxonomy" id="2871826"/>
    <lineage>
        <taxon>Bacteria</taxon>
        <taxon>Pseudomonadati</taxon>
        <taxon>Pseudomonadota</taxon>
        <taxon>Gammaproteobacteria</taxon>
        <taxon>Enterobacterales</taxon>
        <taxon>Enterobacteriaceae</taxon>
    </lineage>
</organism>
<feature type="domain" description="Glycosyltransferase 2-like" evidence="5">
    <location>
        <begin position="3"/>
        <end position="118"/>
    </location>
</feature>
<dbReference type="InterPro" id="IPR013105">
    <property type="entry name" value="TPR_2"/>
</dbReference>
<keyword evidence="1" id="KW-0677">Repeat</keyword>
<dbReference type="SUPFAM" id="SSF53448">
    <property type="entry name" value="Nucleotide-diphospho-sugar transferases"/>
    <property type="match status" value="1"/>
</dbReference>
<evidence type="ECO:0000313" key="7">
    <source>
        <dbReference type="Proteomes" id="UP000825886"/>
    </source>
</evidence>
<sequence>MISVCMIVKDEALSLHRSLKEISKYFDDIVVVDTGSTDDSKNIAKRFTGKVYDFEWIADFSAARNYSLQFAKYDWVLAIDADEVINHFDVTTFSNLIKMYPTQVGTVEIASITDDEVSGEAELIHEHISRVFNRQYYEFFGTIHEQICKKNTGEAPDGRFTTPLALMHSGYTNEVLANKNKIARNISLLQGAIDKTREDAYLHYQLGKSYYLGKDYERAAESFKTSLRLQKDIHNDYNLVLIECYGYCLINTAQYEKALDILQYEAFCSSTDYMFLKALILMNNADFQGAVDTFQLCIRMGPGRKQGVGTFKANYNIAVILECVGMKVEALDYYQRCGDYKLALEGINRIKS</sequence>
<dbReference type="PROSITE" id="PS50005">
    <property type="entry name" value="TPR"/>
    <property type="match status" value="1"/>
</dbReference>
<evidence type="ECO:0000256" key="4">
    <source>
        <dbReference type="PROSITE-ProRule" id="PRU00339"/>
    </source>
</evidence>
<evidence type="ECO:0000256" key="1">
    <source>
        <dbReference type="ARBA" id="ARBA00022737"/>
    </source>
</evidence>
<evidence type="ECO:0000256" key="2">
    <source>
        <dbReference type="ARBA" id="ARBA00022803"/>
    </source>
</evidence>
<dbReference type="PANTHER" id="PTHR43630:SF2">
    <property type="entry name" value="GLYCOSYLTRANSFERASE"/>
    <property type="match status" value="1"/>
</dbReference>
<dbReference type="EMBL" id="CP081864">
    <property type="protein sequence ID" value="QZN98061.1"/>
    <property type="molecule type" value="Genomic_DNA"/>
</dbReference>
<dbReference type="Gene3D" id="3.90.550.10">
    <property type="entry name" value="Spore Coat Polysaccharide Biosynthesis Protein SpsA, Chain A"/>
    <property type="match status" value="1"/>
</dbReference>
<dbReference type="SUPFAM" id="SSF48452">
    <property type="entry name" value="TPR-like"/>
    <property type="match status" value="1"/>
</dbReference>
<keyword evidence="6" id="KW-0328">Glycosyltransferase</keyword>
<dbReference type="Pfam" id="PF07719">
    <property type="entry name" value="TPR_2"/>
    <property type="match status" value="1"/>
</dbReference>
<keyword evidence="7" id="KW-1185">Reference proteome</keyword>
<reference evidence="6 7" key="1">
    <citation type="submission" date="2021-08" db="EMBL/GenBank/DDBJ databases">
        <title>Culture and genomic analysis of Symbiopectobacterium purcellii sp. nov. gen. nov., isolated from the leafhopper Empoasca decipiens.</title>
        <authorList>
            <person name="Nadal-Jimenez P."/>
            <person name="Siozios S."/>
            <person name="Halliday N."/>
            <person name="Camara M."/>
            <person name="Hurst G.D.D."/>
        </authorList>
    </citation>
    <scope>NUCLEOTIDE SEQUENCE [LARGE SCALE GENOMIC DNA]</scope>
    <source>
        <strain evidence="6 7">SyEd1</strain>
    </source>
</reference>
<evidence type="ECO:0000256" key="3">
    <source>
        <dbReference type="ARBA" id="ARBA00038494"/>
    </source>
</evidence>
<name>A0ABX9AVN9_9ENTR</name>
<gene>
    <name evidence="6" type="ORF">K6K13_13080</name>
</gene>
<proteinExistence type="inferred from homology"/>
<dbReference type="InterPro" id="IPR011990">
    <property type="entry name" value="TPR-like_helical_dom_sf"/>
</dbReference>
<dbReference type="InterPro" id="IPR001173">
    <property type="entry name" value="Glyco_trans_2-like"/>
</dbReference>
<dbReference type="InterPro" id="IPR019734">
    <property type="entry name" value="TPR_rpt"/>
</dbReference>
<dbReference type="InterPro" id="IPR029044">
    <property type="entry name" value="Nucleotide-diphossugar_trans"/>
</dbReference>
<comment type="similarity">
    <text evidence="3">Belongs to the glycosyltransferase 2 family. WaaE/KdtX subfamily.</text>
</comment>
<feature type="repeat" description="TPR" evidence="4">
    <location>
        <begin position="200"/>
        <end position="233"/>
    </location>
</feature>
<dbReference type="GO" id="GO:0016757">
    <property type="term" value="F:glycosyltransferase activity"/>
    <property type="evidence" value="ECO:0007669"/>
    <property type="project" value="UniProtKB-KW"/>
</dbReference>